<dbReference type="GO" id="GO:0003729">
    <property type="term" value="F:mRNA binding"/>
    <property type="evidence" value="ECO:0007669"/>
    <property type="project" value="UniProtKB-UniRule"/>
</dbReference>
<protein>
    <recommendedName>
        <fullName evidence="1">YTH domain-containing family protein</fullName>
    </recommendedName>
</protein>
<sequence>MKEEEETTRYNCANCFPKTQNLRNPYNENLPVNICRDCQELEPSVGEELASLLYLEPDSELMLRKPNDEEEEEEDDSEEEEDGMASGPQGRGRGMLWPPQMSLGCGIKPMPGMGGFPLGVMTPADGFPYEPGGYNGPVPGMMFPGRPRQQFPHGGYGMMGRGPVMGGMGNAAP</sequence>
<accession>A0A8X7VYT9</accession>
<feature type="region of interest" description="Disordered" evidence="2">
    <location>
        <begin position="57"/>
        <end position="100"/>
    </location>
</feature>
<feature type="domain" description="YTH" evidence="3">
    <location>
        <begin position="1"/>
        <end position="53"/>
    </location>
</feature>
<comment type="function">
    <text evidence="1">Specifically recognizes and binds N6-methyladenosine (m6A)-containing RNAs, and regulates mRNA stability. M6A is a modification present at internal sites of mRNAs and some non-coding RNAs and plays a role in mRNA stability and processing.</text>
</comment>
<gene>
    <name evidence="4" type="ORF">Bca52824_013826</name>
</gene>
<dbReference type="OrthoDB" id="306690at2759"/>
<dbReference type="PROSITE" id="PS50882">
    <property type="entry name" value="YTH"/>
    <property type="match status" value="1"/>
</dbReference>
<dbReference type="Proteomes" id="UP000886595">
    <property type="component" value="Unassembled WGS sequence"/>
</dbReference>
<evidence type="ECO:0000256" key="1">
    <source>
        <dbReference type="RuleBase" id="RU369095"/>
    </source>
</evidence>
<dbReference type="InterPro" id="IPR045168">
    <property type="entry name" value="YTH_prot"/>
</dbReference>
<keyword evidence="1" id="KW-0694">RNA-binding</keyword>
<dbReference type="GO" id="GO:0005654">
    <property type="term" value="C:nucleoplasm"/>
    <property type="evidence" value="ECO:0007669"/>
    <property type="project" value="TreeGrafter"/>
</dbReference>
<dbReference type="GO" id="GO:1990247">
    <property type="term" value="F:N6-methyladenosine-containing RNA reader activity"/>
    <property type="evidence" value="ECO:0007669"/>
    <property type="project" value="UniProtKB-UniRule"/>
</dbReference>
<dbReference type="GO" id="GO:0000398">
    <property type="term" value="P:mRNA splicing, via spliceosome"/>
    <property type="evidence" value="ECO:0007669"/>
    <property type="project" value="TreeGrafter"/>
</dbReference>
<name>A0A8X7VYT9_BRACI</name>
<dbReference type="InterPro" id="IPR007275">
    <property type="entry name" value="YTH_domain"/>
</dbReference>
<evidence type="ECO:0000313" key="4">
    <source>
        <dbReference type="EMBL" id="KAG2320613.1"/>
    </source>
</evidence>
<comment type="similarity">
    <text evidence="1">Belongs to the YTHDF family.</text>
</comment>
<comment type="caution">
    <text evidence="4">The sequence shown here is derived from an EMBL/GenBank/DDBJ whole genome shotgun (WGS) entry which is preliminary data.</text>
</comment>
<feature type="compositionally biased region" description="Acidic residues" evidence="2">
    <location>
        <begin position="68"/>
        <end position="83"/>
    </location>
</feature>
<dbReference type="Gene3D" id="3.10.590.10">
    <property type="entry name" value="ph1033 like domains"/>
    <property type="match status" value="1"/>
</dbReference>
<evidence type="ECO:0000256" key="2">
    <source>
        <dbReference type="SAM" id="MobiDB-lite"/>
    </source>
</evidence>
<keyword evidence="5" id="KW-1185">Reference proteome</keyword>
<dbReference type="Pfam" id="PF04146">
    <property type="entry name" value="YTH"/>
    <property type="match status" value="1"/>
</dbReference>
<dbReference type="GO" id="GO:0048024">
    <property type="term" value="P:regulation of mRNA splicing, via spliceosome"/>
    <property type="evidence" value="ECO:0007669"/>
    <property type="project" value="TreeGrafter"/>
</dbReference>
<reference evidence="4 5" key="1">
    <citation type="submission" date="2020-02" db="EMBL/GenBank/DDBJ databases">
        <authorList>
            <person name="Ma Q."/>
            <person name="Huang Y."/>
            <person name="Song X."/>
            <person name="Pei D."/>
        </authorList>
    </citation>
    <scope>NUCLEOTIDE SEQUENCE [LARGE SCALE GENOMIC DNA]</scope>
    <source>
        <strain evidence="4">Sxm20200214</strain>
        <tissue evidence="4">Leaf</tissue>
    </source>
</reference>
<organism evidence="4 5">
    <name type="scientific">Brassica carinata</name>
    <name type="common">Ethiopian mustard</name>
    <name type="synonym">Abyssinian cabbage</name>
    <dbReference type="NCBI Taxonomy" id="52824"/>
    <lineage>
        <taxon>Eukaryota</taxon>
        <taxon>Viridiplantae</taxon>
        <taxon>Streptophyta</taxon>
        <taxon>Embryophyta</taxon>
        <taxon>Tracheophyta</taxon>
        <taxon>Spermatophyta</taxon>
        <taxon>Magnoliopsida</taxon>
        <taxon>eudicotyledons</taxon>
        <taxon>Gunneridae</taxon>
        <taxon>Pentapetalae</taxon>
        <taxon>rosids</taxon>
        <taxon>malvids</taxon>
        <taxon>Brassicales</taxon>
        <taxon>Brassicaceae</taxon>
        <taxon>Brassiceae</taxon>
        <taxon>Brassica</taxon>
    </lineage>
</organism>
<dbReference type="PANTHER" id="PTHR12357:SF119">
    <property type="entry name" value="30-KDA CLEAVAGE AND POLYADENYLATION SPECIFICITY FACTOR 30"/>
    <property type="match status" value="1"/>
</dbReference>
<proteinExistence type="inferred from homology"/>
<evidence type="ECO:0000313" key="5">
    <source>
        <dbReference type="Proteomes" id="UP000886595"/>
    </source>
</evidence>
<dbReference type="EMBL" id="JAAMPC010000003">
    <property type="protein sequence ID" value="KAG2320613.1"/>
    <property type="molecule type" value="Genomic_DNA"/>
</dbReference>
<dbReference type="PANTHER" id="PTHR12357">
    <property type="entry name" value="YTH YT521-B HOMOLOGY DOMAIN-CONTAINING"/>
    <property type="match status" value="1"/>
</dbReference>
<evidence type="ECO:0000259" key="3">
    <source>
        <dbReference type="PROSITE" id="PS50882"/>
    </source>
</evidence>
<dbReference type="AlphaFoldDB" id="A0A8X7VYT9"/>